<proteinExistence type="predicted"/>
<accession>A0A1F6G7I1</accession>
<sequence length="117" mass="13150">MCLNPIPKCGDLVYLGSKSTRTYRLVISDDTFNEKSKIVWLLEVQSGQASNKGLRVPFLFRDEAFFVKVESITSVTWEAPNSEANVREVKILGPIPSEATEEVQAKMVSLLFAKRLK</sequence>
<evidence type="ECO:0000313" key="2">
    <source>
        <dbReference type="Proteomes" id="UP000178449"/>
    </source>
</evidence>
<dbReference type="Gene3D" id="2.30.30.110">
    <property type="match status" value="1"/>
</dbReference>
<dbReference type="Proteomes" id="UP000178449">
    <property type="component" value="Unassembled WGS sequence"/>
</dbReference>
<dbReference type="InterPro" id="IPR011067">
    <property type="entry name" value="Plasmid_toxin/cell-grow_inhib"/>
</dbReference>
<organism evidence="1 2">
    <name type="scientific">Candidatus Lambdaproteobacteria bacterium RIFOXYD2_FULL_50_16</name>
    <dbReference type="NCBI Taxonomy" id="1817772"/>
    <lineage>
        <taxon>Bacteria</taxon>
        <taxon>Pseudomonadati</taxon>
        <taxon>Pseudomonadota</taxon>
        <taxon>Candidatus Lambdaproteobacteria</taxon>
    </lineage>
</organism>
<name>A0A1F6G7I1_9PROT</name>
<reference evidence="1 2" key="1">
    <citation type="journal article" date="2016" name="Nat. Commun.">
        <title>Thousands of microbial genomes shed light on interconnected biogeochemical processes in an aquifer system.</title>
        <authorList>
            <person name="Anantharaman K."/>
            <person name="Brown C.T."/>
            <person name="Hug L.A."/>
            <person name="Sharon I."/>
            <person name="Castelle C.J."/>
            <person name="Probst A.J."/>
            <person name="Thomas B.C."/>
            <person name="Singh A."/>
            <person name="Wilkins M.J."/>
            <person name="Karaoz U."/>
            <person name="Brodie E.L."/>
            <person name="Williams K.H."/>
            <person name="Hubbard S.S."/>
            <person name="Banfield J.F."/>
        </authorList>
    </citation>
    <scope>NUCLEOTIDE SEQUENCE [LARGE SCALE GENOMIC DNA]</scope>
</reference>
<gene>
    <name evidence="1" type="ORF">A2527_09425</name>
</gene>
<dbReference type="AlphaFoldDB" id="A0A1F6G7I1"/>
<comment type="caution">
    <text evidence="1">The sequence shown here is derived from an EMBL/GenBank/DDBJ whole genome shotgun (WGS) entry which is preliminary data.</text>
</comment>
<dbReference type="EMBL" id="MFNE01000043">
    <property type="protein sequence ID" value="OGG94061.1"/>
    <property type="molecule type" value="Genomic_DNA"/>
</dbReference>
<evidence type="ECO:0000313" key="1">
    <source>
        <dbReference type="EMBL" id="OGG94061.1"/>
    </source>
</evidence>
<dbReference type="STRING" id="1817772.A2527_09425"/>
<protein>
    <submittedName>
        <fullName evidence="1">Uncharacterized protein</fullName>
    </submittedName>
</protein>